<accession>A0A5C3EC10</accession>
<feature type="region of interest" description="Disordered" evidence="6">
    <location>
        <begin position="176"/>
        <end position="206"/>
    </location>
</feature>
<evidence type="ECO:0000256" key="1">
    <source>
        <dbReference type="ARBA" id="ARBA00004123"/>
    </source>
</evidence>
<evidence type="ECO:0000259" key="7">
    <source>
        <dbReference type="PROSITE" id="PS50048"/>
    </source>
</evidence>
<dbReference type="CDD" id="cd00067">
    <property type="entry name" value="GAL4"/>
    <property type="match status" value="1"/>
</dbReference>
<feature type="compositionally biased region" description="Polar residues" evidence="6">
    <location>
        <begin position="249"/>
        <end position="291"/>
    </location>
</feature>
<dbReference type="InterPro" id="IPR036864">
    <property type="entry name" value="Zn2-C6_fun-type_DNA-bd_sf"/>
</dbReference>
<dbReference type="Proteomes" id="UP000324022">
    <property type="component" value="Unassembled WGS sequence"/>
</dbReference>
<dbReference type="Gene3D" id="4.10.240.10">
    <property type="entry name" value="Zn(2)-C6 fungal-type DNA-binding domain"/>
    <property type="match status" value="1"/>
</dbReference>
<evidence type="ECO:0000313" key="8">
    <source>
        <dbReference type="EMBL" id="SPO27167.1"/>
    </source>
</evidence>
<dbReference type="InterPro" id="IPR001138">
    <property type="entry name" value="Zn2Cys6_DnaBD"/>
</dbReference>
<dbReference type="GO" id="GO:0008270">
    <property type="term" value="F:zinc ion binding"/>
    <property type="evidence" value="ECO:0007669"/>
    <property type="project" value="InterPro"/>
</dbReference>
<dbReference type="GO" id="GO:0005634">
    <property type="term" value="C:nucleus"/>
    <property type="evidence" value="ECO:0007669"/>
    <property type="project" value="UniProtKB-SubCell"/>
</dbReference>
<evidence type="ECO:0000256" key="6">
    <source>
        <dbReference type="SAM" id="MobiDB-lite"/>
    </source>
</evidence>
<feature type="region of interest" description="Disordered" evidence="6">
    <location>
        <begin position="231"/>
        <end position="348"/>
    </location>
</feature>
<proteinExistence type="predicted"/>
<feature type="compositionally biased region" description="Polar residues" evidence="6">
    <location>
        <begin position="134"/>
        <end position="145"/>
    </location>
</feature>
<dbReference type="GO" id="GO:0000981">
    <property type="term" value="F:DNA-binding transcription factor activity, RNA polymerase II-specific"/>
    <property type="evidence" value="ECO:0007669"/>
    <property type="project" value="InterPro"/>
</dbReference>
<comment type="subcellular location">
    <subcellularLocation>
        <location evidence="1">Nucleus</location>
    </subcellularLocation>
</comment>
<dbReference type="PANTHER" id="PTHR47338">
    <property type="entry name" value="ZN(II)2CYS6 TRANSCRIPTION FACTOR (EUROFUNG)-RELATED"/>
    <property type="match status" value="1"/>
</dbReference>
<dbReference type="InterPro" id="IPR050815">
    <property type="entry name" value="TF_fung"/>
</dbReference>
<evidence type="ECO:0000256" key="3">
    <source>
        <dbReference type="ARBA" id="ARBA00023015"/>
    </source>
</evidence>
<evidence type="ECO:0000313" key="9">
    <source>
        <dbReference type="Proteomes" id="UP000324022"/>
    </source>
</evidence>
<gene>
    <name evidence="8" type="ORF">UTRI_10629_B</name>
</gene>
<evidence type="ECO:0000256" key="5">
    <source>
        <dbReference type="ARBA" id="ARBA00023242"/>
    </source>
</evidence>
<feature type="domain" description="Zn(2)-C6 fungal-type" evidence="7">
    <location>
        <begin position="71"/>
        <end position="118"/>
    </location>
</feature>
<feature type="compositionally biased region" description="Polar residues" evidence="6">
    <location>
        <begin position="333"/>
        <end position="342"/>
    </location>
</feature>
<evidence type="ECO:0000256" key="2">
    <source>
        <dbReference type="ARBA" id="ARBA00022723"/>
    </source>
</evidence>
<keyword evidence="9" id="KW-1185">Reference proteome</keyword>
<feature type="region of interest" description="Disordered" evidence="6">
    <location>
        <begin position="129"/>
        <end position="156"/>
    </location>
</feature>
<dbReference type="AlphaFoldDB" id="A0A5C3EC10"/>
<dbReference type="OrthoDB" id="39175at2759"/>
<keyword evidence="3" id="KW-0805">Transcription regulation</keyword>
<feature type="region of interest" description="Disordered" evidence="6">
    <location>
        <begin position="1"/>
        <end position="67"/>
    </location>
</feature>
<organism evidence="8 9">
    <name type="scientific">Ustilago trichophora</name>
    <dbReference type="NCBI Taxonomy" id="86804"/>
    <lineage>
        <taxon>Eukaryota</taxon>
        <taxon>Fungi</taxon>
        <taxon>Dikarya</taxon>
        <taxon>Basidiomycota</taxon>
        <taxon>Ustilaginomycotina</taxon>
        <taxon>Ustilaginomycetes</taxon>
        <taxon>Ustilaginales</taxon>
        <taxon>Ustilaginaceae</taxon>
        <taxon>Ustilago</taxon>
    </lineage>
</organism>
<keyword evidence="4" id="KW-0804">Transcription</keyword>
<dbReference type="PANTHER" id="PTHR47338:SF20">
    <property type="entry name" value="ZN(II)2CYS6 TRANSCRIPTION FACTOR (EUROFUNG)"/>
    <property type="match status" value="1"/>
</dbReference>
<evidence type="ECO:0000256" key="4">
    <source>
        <dbReference type="ARBA" id="ARBA00023163"/>
    </source>
</evidence>
<feature type="compositionally biased region" description="Basic and acidic residues" evidence="6">
    <location>
        <begin position="42"/>
        <end position="67"/>
    </location>
</feature>
<reference evidence="8 9" key="1">
    <citation type="submission" date="2018-03" db="EMBL/GenBank/DDBJ databases">
        <authorList>
            <person name="Guldener U."/>
        </authorList>
    </citation>
    <scope>NUCLEOTIDE SEQUENCE [LARGE SCALE GENOMIC DNA]</scope>
    <source>
        <strain evidence="8 9">NBRC100155</strain>
    </source>
</reference>
<keyword evidence="2" id="KW-0479">Metal-binding</keyword>
<dbReference type="SUPFAM" id="SSF57701">
    <property type="entry name" value="Zn2/Cys6 DNA-binding domain"/>
    <property type="match status" value="1"/>
</dbReference>
<dbReference type="Pfam" id="PF00172">
    <property type="entry name" value="Zn_clus"/>
    <property type="match status" value="1"/>
</dbReference>
<dbReference type="EMBL" id="OOIN01000016">
    <property type="protein sequence ID" value="SPO27167.1"/>
    <property type="molecule type" value="Genomic_DNA"/>
</dbReference>
<dbReference type="SMART" id="SM00066">
    <property type="entry name" value="GAL4"/>
    <property type="match status" value="1"/>
</dbReference>
<name>A0A5C3EC10_9BASI</name>
<sequence>MAVPVISGQSRRADTISPPAAYHPNNESNPVEHSDTSTQHDPTTDHHDDTTEQHSKGSKAKPSDTLRRSQACLACRKRKLRCDAKKPTCTRCEKAWLAYHPAADASGAFKASPPPCEYDTSLLAKIFKKGGSSDPPTASTSSQPSVFRARDTTQEEQLVEENEQLRAQISYLQGQLRRADGASSPLLTKDSAKKRPYHQSDSSATTITASAASKLSVQSLTGTRHEDAWYHKRIRSSNDSDLDPDRSHSSVGTSAFQQQQQPASARSTSPISTANRPLATSSTEKSSQPRTSPVLPSVFGRASAGTGQGPGSEPIWTAPPHYRSVPLVRSPVDPNSTAQSASPPLPNRQTLDRIIETCRHESWLFSAINGYALSDVGALLETTLNAESDQLTARALMLATVAIGLPLVASASPKGISSSPVFKGIDEVLRAHLQLDHVRLDSSAWTSTVTRIYANGARDLLNQAQANSAGLMTSATFVVRLLLVECSHSYSSMQSAQADLALAATEARLLHLHSPVSGAHPRLSTGPARNSHLARALRGLMQSKEESFAFWALFLHDCFQSRLALLPVAMERQAIKARFPRRTDTDNTSPTQHSLDGVDAYMFRRRGLPLLEPTDNSMSLLVKVGLVLDQCCDHAITVRQKPYCPPIAAGRGAAVQDEREKAFLAAHESIRNSRVMLSHFDDRTLPRSDMFSGGANSGRSRESLATTLVLQDQLRFAAEVTHHLAVLTLFETAMNVVDPCFQAEEARGMICNASVWLSRLAGMALQNAPLLFALPSFCSSAFFVAARWLLFLQGADAEHFHADISTLVLVLSKRGERYSRDHSLAKAIVALKREADFYGRICISPFTWPIEAVSEFIPITRQDAVRARQVHKQQAPKPEPGFVSIANLASSIEDAAVIELANGPSTTKG</sequence>
<protein>
    <recommendedName>
        <fullName evidence="7">Zn(2)-C6 fungal-type domain-containing protein</fullName>
    </recommendedName>
</protein>
<dbReference type="PROSITE" id="PS50048">
    <property type="entry name" value="ZN2_CY6_FUNGAL_2"/>
    <property type="match status" value="1"/>
</dbReference>
<keyword evidence="5" id="KW-0539">Nucleus</keyword>